<dbReference type="Proteomes" id="UP000028073">
    <property type="component" value="Unassembled WGS sequence"/>
</dbReference>
<dbReference type="InterPro" id="IPR032092">
    <property type="entry name" value="PilW"/>
</dbReference>
<protein>
    <recommendedName>
        <fullName evidence="4">Pilus assembly protein PilW</fullName>
    </recommendedName>
</protein>
<name>A0A081N989_9GAMM</name>
<evidence type="ECO:0000313" key="2">
    <source>
        <dbReference type="EMBL" id="KEQ15012.1"/>
    </source>
</evidence>
<evidence type="ECO:0008006" key="4">
    <source>
        <dbReference type="Google" id="ProtNLM"/>
    </source>
</evidence>
<reference evidence="2 3" key="1">
    <citation type="submission" date="2014-06" db="EMBL/GenBank/DDBJ databases">
        <title>Whole Genome Sequences of Three Symbiotic Endozoicomonas Bacteria.</title>
        <authorList>
            <person name="Neave M.J."/>
            <person name="Apprill A."/>
            <person name="Voolstra C.R."/>
        </authorList>
    </citation>
    <scope>NUCLEOTIDE SEQUENCE [LARGE SCALE GENOMIC DNA]</scope>
    <source>
        <strain evidence="2 3">DSM 25634</strain>
    </source>
</reference>
<sequence>MRSNHYQKGLGLIELMIALVLSSLLMLGVTRMFADSVSSSSSETALAQVQDSARIAMEIIKKDVRMAGFQGNCVAPNSQLAPNSILNFQTQSVFGEEGNGTNSDFFTIVTAGELSAPDNYLNPGAGSSLVRVLDFNQSSAPGNTNVDLDRQMCFSSTDIFMVTDCRQTAIFSPEDEGADCKTDPTTITPDNNMNPLGVGGASVSLKDFVIADGCIESDVSTHDKCPVLYKVGTIANQGTRYSIDTLKDATDTNIPGPDGQPVFALFRDGVQMVDGVENLQVLYGITRGASTRYVSGCASGTVAAGTCIPGCTAAEVSTGNCNPGAITHIKISLLIASSSPVAKTTATDTFPIQNLNAANDELVIQNNNDRRLRRVFTSTIQLRNSG</sequence>
<keyword evidence="3" id="KW-1185">Reference proteome</keyword>
<dbReference type="eggNOG" id="COG4966">
    <property type="taxonomic scope" value="Bacteria"/>
</dbReference>
<gene>
    <name evidence="2" type="ORF">GZ78_24315</name>
</gene>
<dbReference type="Pfam" id="PF16074">
    <property type="entry name" value="PilW"/>
    <property type="match status" value="1"/>
</dbReference>
<organism evidence="2 3">
    <name type="scientific">Endozoicomonas numazuensis</name>
    <dbReference type="NCBI Taxonomy" id="1137799"/>
    <lineage>
        <taxon>Bacteria</taxon>
        <taxon>Pseudomonadati</taxon>
        <taxon>Pseudomonadota</taxon>
        <taxon>Gammaproteobacteria</taxon>
        <taxon>Oceanospirillales</taxon>
        <taxon>Endozoicomonadaceae</taxon>
        <taxon>Endozoicomonas</taxon>
    </lineage>
</organism>
<dbReference type="STRING" id="1137799.GZ78_24315"/>
<keyword evidence="1" id="KW-0472">Membrane</keyword>
<dbReference type="OrthoDB" id="5296662at2"/>
<dbReference type="InterPro" id="IPR012902">
    <property type="entry name" value="N_methyl_site"/>
</dbReference>
<dbReference type="RefSeq" id="WP_034841240.1">
    <property type="nucleotide sequence ID" value="NZ_JOKH01000007.1"/>
</dbReference>
<keyword evidence="1" id="KW-1133">Transmembrane helix</keyword>
<dbReference type="Pfam" id="PF07963">
    <property type="entry name" value="N_methyl"/>
    <property type="match status" value="1"/>
</dbReference>
<dbReference type="AlphaFoldDB" id="A0A081N989"/>
<feature type="transmembrane region" description="Helical" evidence="1">
    <location>
        <begin position="12"/>
        <end position="34"/>
    </location>
</feature>
<comment type="caution">
    <text evidence="2">The sequence shown here is derived from an EMBL/GenBank/DDBJ whole genome shotgun (WGS) entry which is preliminary data.</text>
</comment>
<proteinExistence type="predicted"/>
<accession>A0A081N989</accession>
<dbReference type="EMBL" id="JOKH01000007">
    <property type="protein sequence ID" value="KEQ15012.1"/>
    <property type="molecule type" value="Genomic_DNA"/>
</dbReference>
<evidence type="ECO:0000256" key="1">
    <source>
        <dbReference type="SAM" id="Phobius"/>
    </source>
</evidence>
<dbReference type="NCBIfam" id="TIGR02532">
    <property type="entry name" value="IV_pilin_GFxxxE"/>
    <property type="match status" value="1"/>
</dbReference>
<dbReference type="GO" id="GO:0043683">
    <property type="term" value="P:type IV pilus assembly"/>
    <property type="evidence" value="ECO:0007669"/>
    <property type="project" value="InterPro"/>
</dbReference>
<keyword evidence="1" id="KW-0812">Transmembrane</keyword>
<evidence type="ECO:0000313" key="3">
    <source>
        <dbReference type="Proteomes" id="UP000028073"/>
    </source>
</evidence>